<sequence length="275" mass="30475">MLGHDQIDGIFDHDVYGSDGERIGDVKQVYTNDESGQPEWLTVSTGFFGTKETFIPLADADVSGDRVTVPFSKDFVKDAPNVDADGHLSPEEEQELYRYYGRGDYDVSEHGRVTDDSTVDTGRDDAVRDTVGHDTVGHDTSGPTTDDAMTVSEERLQVGTERRETGRARLRKYVVTENVSETVPVSHEEVRIEREPITDANVGDATAGPAISEEEHEVVLHEERPVVEKEAVAVERVRLDTETVTEQETVADEVRKERVEVDGDVAGNDDRTPRS</sequence>
<dbReference type="PANTHER" id="PTHR38463">
    <property type="entry name" value="STRESS RESPONSE PROTEIN YSNF"/>
    <property type="match status" value="1"/>
</dbReference>
<evidence type="ECO:0000313" key="5">
    <source>
        <dbReference type="Proteomes" id="UP001500051"/>
    </source>
</evidence>
<dbReference type="InterPro" id="IPR019060">
    <property type="entry name" value="DUF2382"/>
</dbReference>
<keyword evidence="5" id="KW-1185">Reference proteome</keyword>
<dbReference type="RefSeq" id="WP_344811348.1">
    <property type="nucleotide sequence ID" value="NZ_BAAAYX010000003.1"/>
</dbReference>
<dbReference type="PANTHER" id="PTHR38463:SF1">
    <property type="entry name" value="STRESS RESPONSE PROTEIN YSNF"/>
    <property type="match status" value="1"/>
</dbReference>
<proteinExistence type="predicted"/>
<feature type="compositionally biased region" description="Basic and acidic residues" evidence="1">
    <location>
        <begin position="108"/>
        <end position="137"/>
    </location>
</feature>
<evidence type="ECO:0000256" key="1">
    <source>
        <dbReference type="SAM" id="MobiDB-lite"/>
    </source>
</evidence>
<evidence type="ECO:0000313" key="4">
    <source>
        <dbReference type="EMBL" id="GAA3697255.1"/>
    </source>
</evidence>
<dbReference type="InterPro" id="IPR027275">
    <property type="entry name" value="PRC-brl_dom"/>
</dbReference>
<dbReference type="Pfam" id="PF09557">
    <property type="entry name" value="DUF2382"/>
    <property type="match status" value="1"/>
</dbReference>
<organism evidence="4 5">
    <name type="scientific">Microlunatus aurantiacus</name>
    <dbReference type="NCBI Taxonomy" id="446786"/>
    <lineage>
        <taxon>Bacteria</taxon>
        <taxon>Bacillati</taxon>
        <taxon>Actinomycetota</taxon>
        <taxon>Actinomycetes</taxon>
        <taxon>Propionibacteriales</taxon>
        <taxon>Propionibacteriaceae</taxon>
        <taxon>Microlunatus</taxon>
    </lineage>
</organism>
<dbReference type="Proteomes" id="UP001500051">
    <property type="component" value="Unassembled WGS sequence"/>
</dbReference>
<gene>
    <name evidence="4" type="ORF">GCM10022204_11520</name>
</gene>
<dbReference type="Pfam" id="PF05239">
    <property type="entry name" value="PRC"/>
    <property type="match status" value="1"/>
</dbReference>
<evidence type="ECO:0000259" key="2">
    <source>
        <dbReference type="Pfam" id="PF05239"/>
    </source>
</evidence>
<dbReference type="InterPro" id="IPR052967">
    <property type="entry name" value="Stress_Response_Assoc"/>
</dbReference>
<feature type="region of interest" description="Disordered" evidence="1">
    <location>
        <begin position="248"/>
        <end position="275"/>
    </location>
</feature>
<feature type="domain" description="DUF2382" evidence="3">
    <location>
        <begin position="149"/>
        <end position="261"/>
    </location>
</feature>
<dbReference type="EMBL" id="BAAAYX010000003">
    <property type="protein sequence ID" value="GAA3697255.1"/>
    <property type="molecule type" value="Genomic_DNA"/>
</dbReference>
<feature type="region of interest" description="Disordered" evidence="1">
    <location>
        <begin position="108"/>
        <end position="147"/>
    </location>
</feature>
<comment type="caution">
    <text evidence="4">The sequence shown here is derived from an EMBL/GenBank/DDBJ whole genome shotgun (WGS) entry which is preliminary data.</text>
</comment>
<name>A0ABP7CZA2_9ACTN</name>
<feature type="domain" description="PRC-barrel" evidence="2">
    <location>
        <begin position="12"/>
        <end position="74"/>
    </location>
</feature>
<dbReference type="Gene3D" id="3.90.50.10">
    <property type="entry name" value="Photosynthetic Reaction Center, subunit H, domain 2"/>
    <property type="match status" value="1"/>
</dbReference>
<accession>A0ABP7CZA2</accession>
<reference evidence="5" key="1">
    <citation type="journal article" date="2019" name="Int. J. Syst. Evol. Microbiol.">
        <title>The Global Catalogue of Microorganisms (GCM) 10K type strain sequencing project: providing services to taxonomists for standard genome sequencing and annotation.</title>
        <authorList>
            <consortium name="The Broad Institute Genomics Platform"/>
            <consortium name="The Broad Institute Genome Sequencing Center for Infectious Disease"/>
            <person name="Wu L."/>
            <person name="Ma J."/>
        </authorList>
    </citation>
    <scope>NUCLEOTIDE SEQUENCE [LARGE SCALE GENOMIC DNA]</scope>
    <source>
        <strain evidence="5">JCM 16548</strain>
    </source>
</reference>
<dbReference type="SUPFAM" id="SSF50346">
    <property type="entry name" value="PRC-barrel domain"/>
    <property type="match status" value="1"/>
</dbReference>
<evidence type="ECO:0000259" key="3">
    <source>
        <dbReference type="Pfam" id="PF09557"/>
    </source>
</evidence>
<feature type="compositionally biased region" description="Basic and acidic residues" evidence="1">
    <location>
        <begin position="252"/>
        <end position="261"/>
    </location>
</feature>
<dbReference type="InterPro" id="IPR014747">
    <property type="entry name" value="Bac_photo_RC_H_C"/>
</dbReference>
<dbReference type="InterPro" id="IPR011033">
    <property type="entry name" value="PRC_barrel-like_sf"/>
</dbReference>
<protein>
    <submittedName>
        <fullName evidence="4">PRC and DUF2382 domain-containing protein</fullName>
    </submittedName>
</protein>